<feature type="repeat" description="ANK" evidence="3">
    <location>
        <begin position="257"/>
        <end position="289"/>
    </location>
</feature>
<dbReference type="PROSITE" id="PS50088">
    <property type="entry name" value="ANK_REPEAT"/>
    <property type="match status" value="5"/>
</dbReference>
<dbReference type="InterPro" id="IPR013783">
    <property type="entry name" value="Ig-like_fold"/>
</dbReference>
<reference evidence="5 6" key="1">
    <citation type="submission" date="2024-11" db="EMBL/GenBank/DDBJ databases">
        <title>A near-complete genome assembly of Cinchona calisaya.</title>
        <authorList>
            <person name="Lian D.C."/>
            <person name="Zhao X.W."/>
            <person name="Wei L."/>
        </authorList>
    </citation>
    <scope>NUCLEOTIDE SEQUENCE [LARGE SCALE GENOMIC DNA]</scope>
    <source>
        <tissue evidence="5">Nenye</tissue>
    </source>
</reference>
<dbReference type="InterPro" id="IPR036770">
    <property type="entry name" value="Ankyrin_rpt-contain_sf"/>
</dbReference>
<dbReference type="InterPro" id="IPR002110">
    <property type="entry name" value="Ankyrin_rpt"/>
</dbReference>
<evidence type="ECO:0000313" key="5">
    <source>
        <dbReference type="EMBL" id="KAL3531396.1"/>
    </source>
</evidence>
<dbReference type="Gene3D" id="2.60.40.10">
    <property type="entry name" value="Immunoglobulins"/>
    <property type="match status" value="1"/>
</dbReference>
<dbReference type="SMART" id="SM00248">
    <property type="entry name" value="ANK"/>
    <property type="match status" value="8"/>
</dbReference>
<evidence type="ECO:0000313" key="6">
    <source>
        <dbReference type="Proteomes" id="UP001630127"/>
    </source>
</evidence>
<dbReference type="Gene3D" id="1.25.40.20">
    <property type="entry name" value="Ankyrin repeat-containing domain"/>
    <property type="match status" value="4"/>
</dbReference>
<keyword evidence="2 3" id="KW-0040">ANK repeat</keyword>
<keyword evidence="1" id="KW-0677">Repeat</keyword>
<dbReference type="EMBL" id="JBJUIK010000004">
    <property type="protein sequence ID" value="KAL3531396.1"/>
    <property type="molecule type" value="Genomic_DNA"/>
</dbReference>
<dbReference type="PRINTS" id="PR01415">
    <property type="entry name" value="ANKYRIN"/>
</dbReference>
<dbReference type="PANTHER" id="PTHR24171:SF8">
    <property type="entry name" value="BRCA1-ASSOCIATED RING DOMAIN PROTEIN 1"/>
    <property type="match status" value="1"/>
</dbReference>
<dbReference type="Proteomes" id="UP001630127">
    <property type="component" value="Unassembled WGS sequence"/>
</dbReference>
<feature type="repeat" description="ANK" evidence="3">
    <location>
        <begin position="378"/>
        <end position="410"/>
    </location>
</feature>
<sequence length="472" mass="51523">MDRLVKPDLQELSLSFIRGQRCSATFKLTNLMHTMSVAVSLTTTNPSVFNFSQSFSIIPPLSTSVFTLSLSQPSDQPPLSSPLDTILVRSSMLPTGKAHQDDLRRLFSKPGPHIFKDATISISLVGPHVVESLILSSFPKSLELAFLLSKAIFWCDERQLTSLLWCSAKRGTAYFASALIEAGVDVNSRNSDGESAMSLAVKSGNIDVVQVLVESGYTIEHSVDLFLHDAAAMNRLDLVEILCVGYQDIDLNSPDPEGQTALHVAAIHGHLEVVKFLVSKGSDPDVVDFEGWSPLHYATQEGHVEAVEFLLDHSISAKYSITREGKTAFDLAVDEGHSHLYNMLDLGDVLHRAARIDDVEAIKNCLAEGGKVNSRDQNGWTPLHKAAFKGKIESVKVLINHGAQVDLVNDIGCTPLHLAVEASHIQVASYLLANGAKATLKSLKAEIPHDLVECFKNHPSLVNPFYQEKEIA</sequence>
<name>A0ABD3AJV6_9GENT</name>
<dbReference type="SUPFAM" id="SSF48403">
    <property type="entry name" value="Ankyrin repeat"/>
    <property type="match status" value="1"/>
</dbReference>
<evidence type="ECO:0000256" key="1">
    <source>
        <dbReference type="ARBA" id="ARBA00022737"/>
    </source>
</evidence>
<comment type="caution">
    <text evidence="5">The sequence shown here is derived from an EMBL/GenBank/DDBJ whole genome shotgun (WGS) entry which is preliminary data.</text>
</comment>
<dbReference type="SUPFAM" id="SSF49354">
    <property type="entry name" value="PapD-like"/>
    <property type="match status" value="1"/>
</dbReference>
<gene>
    <name evidence="5" type="ORF">ACH5RR_010718</name>
</gene>
<dbReference type="PROSITE" id="PS50297">
    <property type="entry name" value="ANK_REP_REGION"/>
    <property type="match status" value="5"/>
</dbReference>
<feature type="domain" description="MSP" evidence="4">
    <location>
        <begin position="2"/>
        <end position="125"/>
    </location>
</feature>
<organism evidence="5 6">
    <name type="scientific">Cinchona calisaya</name>
    <dbReference type="NCBI Taxonomy" id="153742"/>
    <lineage>
        <taxon>Eukaryota</taxon>
        <taxon>Viridiplantae</taxon>
        <taxon>Streptophyta</taxon>
        <taxon>Embryophyta</taxon>
        <taxon>Tracheophyta</taxon>
        <taxon>Spermatophyta</taxon>
        <taxon>Magnoliopsida</taxon>
        <taxon>eudicotyledons</taxon>
        <taxon>Gunneridae</taxon>
        <taxon>Pentapetalae</taxon>
        <taxon>asterids</taxon>
        <taxon>lamiids</taxon>
        <taxon>Gentianales</taxon>
        <taxon>Rubiaceae</taxon>
        <taxon>Cinchonoideae</taxon>
        <taxon>Cinchoneae</taxon>
        <taxon>Cinchona</taxon>
    </lineage>
</organism>
<feature type="repeat" description="ANK" evidence="3">
    <location>
        <begin position="290"/>
        <end position="314"/>
    </location>
</feature>
<protein>
    <recommendedName>
        <fullName evidence="4">MSP domain-containing protein</fullName>
    </recommendedName>
</protein>
<evidence type="ECO:0000256" key="2">
    <source>
        <dbReference type="ARBA" id="ARBA00023043"/>
    </source>
</evidence>
<dbReference type="Pfam" id="PF12796">
    <property type="entry name" value="Ank_2"/>
    <property type="match status" value="2"/>
</dbReference>
<dbReference type="InterPro" id="IPR000535">
    <property type="entry name" value="MSP_dom"/>
</dbReference>
<evidence type="ECO:0000256" key="3">
    <source>
        <dbReference type="PROSITE-ProRule" id="PRU00023"/>
    </source>
</evidence>
<keyword evidence="6" id="KW-1185">Reference proteome</keyword>
<accession>A0ABD3AJV6</accession>
<dbReference type="InterPro" id="IPR008962">
    <property type="entry name" value="PapD-like_sf"/>
</dbReference>
<feature type="repeat" description="ANK" evidence="3">
    <location>
        <begin position="192"/>
        <end position="224"/>
    </location>
</feature>
<evidence type="ECO:0000259" key="4">
    <source>
        <dbReference type="PROSITE" id="PS50202"/>
    </source>
</evidence>
<dbReference type="PANTHER" id="PTHR24171">
    <property type="entry name" value="ANKYRIN REPEAT DOMAIN-CONTAINING PROTEIN 39-RELATED"/>
    <property type="match status" value="1"/>
</dbReference>
<dbReference type="AlphaFoldDB" id="A0ABD3AJV6"/>
<dbReference type="Pfam" id="PF13637">
    <property type="entry name" value="Ank_4"/>
    <property type="match status" value="1"/>
</dbReference>
<dbReference type="PROSITE" id="PS50202">
    <property type="entry name" value="MSP"/>
    <property type="match status" value="1"/>
</dbReference>
<feature type="repeat" description="ANK" evidence="3">
    <location>
        <begin position="411"/>
        <end position="443"/>
    </location>
</feature>
<proteinExistence type="predicted"/>